<dbReference type="GO" id="GO:0045087">
    <property type="term" value="P:innate immune response"/>
    <property type="evidence" value="ECO:0007669"/>
    <property type="project" value="TreeGrafter"/>
</dbReference>
<evidence type="ECO:0008006" key="10">
    <source>
        <dbReference type="Google" id="ProtNLM"/>
    </source>
</evidence>
<dbReference type="PANTHER" id="PTHR25462:SF302">
    <property type="entry name" value="PROTEIN PML"/>
    <property type="match status" value="1"/>
</dbReference>
<dbReference type="Gene3D" id="3.30.160.60">
    <property type="entry name" value="Classic Zinc Finger"/>
    <property type="match status" value="1"/>
</dbReference>
<dbReference type="AlphaFoldDB" id="G3WAL7"/>
<dbReference type="SMART" id="SM00336">
    <property type="entry name" value="BBOX"/>
    <property type="match status" value="1"/>
</dbReference>
<dbReference type="InterPro" id="IPR001841">
    <property type="entry name" value="Znf_RING"/>
</dbReference>
<keyword evidence="5" id="KW-0175">Coiled coil</keyword>
<keyword evidence="1" id="KW-0479">Metal-binding</keyword>
<keyword evidence="3" id="KW-0862">Zinc</keyword>
<dbReference type="GO" id="GO:0008630">
    <property type="term" value="P:intrinsic apoptotic signaling pathway in response to DNA damage"/>
    <property type="evidence" value="ECO:0007669"/>
    <property type="project" value="TreeGrafter"/>
</dbReference>
<dbReference type="GO" id="GO:0008270">
    <property type="term" value="F:zinc ion binding"/>
    <property type="evidence" value="ECO:0007669"/>
    <property type="project" value="UniProtKB-KW"/>
</dbReference>
<dbReference type="PROSITE" id="PS50089">
    <property type="entry name" value="ZF_RING_2"/>
    <property type="match status" value="1"/>
</dbReference>
<dbReference type="CDD" id="cd16579">
    <property type="entry name" value="RING-HC_PML_C-V"/>
    <property type="match status" value="1"/>
</dbReference>
<evidence type="ECO:0000256" key="3">
    <source>
        <dbReference type="ARBA" id="ARBA00022833"/>
    </source>
</evidence>
<feature type="domain" description="B box-type" evidence="7">
    <location>
        <begin position="89"/>
        <end position="131"/>
    </location>
</feature>
<dbReference type="GO" id="GO:0044790">
    <property type="term" value="P:suppression of viral release by host"/>
    <property type="evidence" value="ECO:0007669"/>
    <property type="project" value="TreeGrafter"/>
</dbReference>
<dbReference type="CDD" id="cd19770">
    <property type="entry name" value="Bbox2_TRIM19_C-V"/>
    <property type="match status" value="1"/>
</dbReference>
<sequence>PNLFPRPAIGEEFCFLLCHSCKSESKCPKLLACLHTICSKCLELHEPAGKCPICQYPHSQETNLHSMDNLFFESLLRRISVYHNIIQGGKEASCNRCREPADFWCFECEQLICTRCFEAHQWFVKHEARAVEELRKESAKDFLDGTRKSNNLFCPNPTHRTPSLTSIYCRGCAKPICCTCALLDSNHKDQYCAISSEIQQRQQELVKITSELKTQEQTFSEAHEKIQEAITNLEQVKKDTQELIHSQIQVMVEKIQAQEKKLLETVEGQYQENHKQMAGKLQHLTSMLQRIHNGELLVEKLQHYASDQEVLEMHSFIRAALENLNKERPVNLQTAVKVEEFAECKAKLQTLFARVVEDKGKGAPQTSSKGLGVLSLGEKEAWKGVGQENCRGSEGLLGVSVTERYGSREVPLGFLWEHTNKLHLGRPVRGWSLRPPL</sequence>
<dbReference type="InterPro" id="IPR017907">
    <property type="entry name" value="Znf_RING_CS"/>
</dbReference>
<feature type="domain" description="B box-type" evidence="7">
    <location>
        <begin position="149"/>
        <end position="188"/>
    </location>
</feature>
<evidence type="ECO:0000256" key="2">
    <source>
        <dbReference type="ARBA" id="ARBA00022771"/>
    </source>
</evidence>
<reference evidence="8" key="3">
    <citation type="submission" date="2025-09" db="UniProtKB">
        <authorList>
            <consortium name="Ensembl"/>
        </authorList>
    </citation>
    <scope>IDENTIFICATION</scope>
</reference>
<dbReference type="Pfam" id="PF12126">
    <property type="entry name" value="PML_CC"/>
    <property type="match status" value="1"/>
</dbReference>
<evidence type="ECO:0000313" key="9">
    <source>
        <dbReference type="Proteomes" id="UP000007648"/>
    </source>
</evidence>
<evidence type="ECO:0000259" key="6">
    <source>
        <dbReference type="PROSITE" id="PS50089"/>
    </source>
</evidence>
<dbReference type="InterPro" id="IPR000315">
    <property type="entry name" value="Znf_B-box"/>
</dbReference>
<keyword evidence="9" id="KW-1185">Reference proteome</keyword>
<dbReference type="PROSITE" id="PS50119">
    <property type="entry name" value="ZF_BBOX"/>
    <property type="match status" value="2"/>
</dbReference>
<dbReference type="SUPFAM" id="SSF57845">
    <property type="entry name" value="B-box zinc-binding domain"/>
    <property type="match status" value="1"/>
</dbReference>
<evidence type="ECO:0000256" key="1">
    <source>
        <dbReference type="ARBA" id="ARBA00022723"/>
    </source>
</evidence>
<dbReference type="CDD" id="cd19804">
    <property type="entry name" value="Bbox1_TRIM19_C-V"/>
    <property type="match status" value="1"/>
</dbReference>
<protein>
    <recommendedName>
        <fullName evidence="10">Promyelocytic leukemia</fullName>
    </recommendedName>
</protein>
<dbReference type="GO" id="GO:0016605">
    <property type="term" value="C:PML body"/>
    <property type="evidence" value="ECO:0007669"/>
    <property type="project" value="TreeGrafter"/>
</dbReference>
<name>G3WAL7_SARHA</name>
<dbReference type="HOGENOM" id="CLU_060464_0_0_1"/>
<evidence type="ECO:0000259" key="7">
    <source>
        <dbReference type="PROSITE" id="PS50119"/>
    </source>
</evidence>
<dbReference type="STRING" id="9305.ENSSHAP00000012472"/>
<dbReference type="InterPro" id="IPR047153">
    <property type="entry name" value="TRIM45/56/19-like"/>
</dbReference>
<dbReference type="Proteomes" id="UP000007648">
    <property type="component" value="Unassembled WGS sequence"/>
</dbReference>
<dbReference type="InParanoid" id="G3WAL7"/>
<evidence type="ECO:0000256" key="4">
    <source>
        <dbReference type="PROSITE-ProRule" id="PRU00024"/>
    </source>
</evidence>
<evidence type="ECO:0000256" key="5">
    <source>
        <dbReference type="SAM" id="Coils"/>
    </source>
</evidence>
<dbReference type="PROSITE" id="PS00518">
    <property type="entry name" value="ZF_RING_1"/>
    <property type="match status" value="1"/>
</dbReference>
<dbReference type="Gene3D" id="3.30.40.10">
    <property type="entry name" value="Zinc/RING finger domain, C3HC4 (zinc finger)"/>
    <property type="match status" value="1"/>
</dbReference>
<proteinExistence type="predicted"/>
<evidence type="ECO:0000313" key="8">
    <source>
        <dbReference type="Ensembl" id="ENSSHAP00000012472.2"/>
    </source>
</evidence>
<keyword evidence="2 4" id="KW-0863">Zinc-finger</keyword>
<dbReference type="GeneTree" id="ENSGT00510000048454"/>
<dbReference type="InterPro" id="IPR013083">
    <property type="entry name" value="Znf_RING/FYVE/PHD"/>
</dbReference>
<organism evidence="8 9">
    <name type="scientific">Sarcophilus harrisii</name>
    <name type="common">Tasmanian devil</name>
    <name type="synonym">Sarcophilus laniarius</name>
    <dbReference type="NCBI Taxonomy" id="9305"/>
    <lineage>
        <taxon>Eukaryota</taxon>
        <taxon>Metazoa</taxon>
        <taxon>Chordata</taxon>
        <taxon>Craniata</taxon>
        <taxon>Vertebrata</taxon>
        <taxon>Euteleostomi</taxon>
        <taxon>Mammalia</taxon>
        <taxon>Metatheria</taxon>
        <taxon>Dasyuromorphia</taxon>
        <taxon>Dasyuridae</taxon>
        <taxon>Sarcophilus</taxon>
    </lineage>
</organism>
<reference evidence="8 9" key="1">
    <citation type="journal article" date="2011" name="Proc. Natl. Acad. Sci. U.S.A.">
        <title>Genetic diversity and population structure of the endangered marsupial Sarcophilus harrisii (Tasmanian devil).</title>
        <authorList>
            <person name="Miller W."/>
            <person name="Hayes V.M."/>
            <person name="Ratan A."/>
            <person name="Petersen D.C."/>
            <person name="Wittekindt N.E."/>
            <person name="Miller J."/>
            <person name="Walenz B."/>
            <person name="Knight J."/>
            <person name="Qi J."/>
            <person name="Zhao F."/>
            <person name="Wang Q."/>
            <person name="Bedoya-Reina O.C."/>
            <person name="Katiyar N."/>
            <person name="Tomsho L.P."/>
            <person name="Kasson L.M."/>
            <person name="Hardie R.A."/>
            <person name="Woodbridge P."/>
            <person name="Tindall E.A."/>
            <person name="Bertelsen M.F."/>
            <person name="Dixon D."/>
            <person name="Pyecroft S."/>
            <person name="Helgen K.M."/>
            <person name="Lesk A.M."/>
            <person name="Pringle T.H."/>
            <person name="Patterson N."/>
            <person name="Zhang Y."/>
            <person name="Kreiss A."/>
            <person name="Woods G.M."/>
            <person name="Jones M.E."/>
            <person name="Schuster S.C."/>
        </authorList>
    </citation>
    <scope>NUCLEOTIDE SEQUENCE [LARGE SCALE GENOMIC DNA]</scope>
</reference>
<accession>G3WAL7</accession>
<dbReference type="Ensembl" id="ENSSHAT00000012574.2">
    <property type="protein sequence ID" value="ENSSHAP00000012472.2"/>
    <property type="gene ID" value="ENSSHAG00000010679.2"/>
</dbReference>
<reference evidence="8" key="2">
    <citation type="submission" date="2025-08" db="UniProtKB">
        <authorList>
            <consortium name="Ensembl"/>
        </authorList>
    </citation>
    <scope>IDENTIFICATION</scope>
</reference>
<feature type="domain" description="RING-type" evidence="6">
    <location>
        <begin position="18"/>
        <end position="55"/>
    </location>
</feature>
<dbReference type="eggNOG" id="KOG2177">
    <property type="taxonomic scope" value="Eukaryota"/>
</dbReference>
<feature type="coiled-coil region" evidence="5">
    <location>
        <begin position="198"/>
        <end position="243"/>
    </location>
</feature>
<dbReference type="InterPro" id="IPR021978">
    <property type="entry name" value="PML-like_CC"/>
</dbReference>
<dbReference type="Pfam" id="PF22586">
    <property type="entry name" value="ANCHR-like_BBOX"/>
    <property type="match status" value="1"/>
</dbReference>
<dbReference type="PANTHER" id="PTHR25462">
    <property type="entry name" value="BONUS, ISOFORM C-RELATED"/>
    <property type="match status" value="1"/>
</dbReference>